<dbReference type="Proteomes" id="UP001589858">
    <property type="component" value="Unassembled WGS sequence"/>
</dbReference>
<evidence type="ECO:0000256" key="1">
    <source>
        <dbReference type="SAM" id="MobiDB-lite"/>
    </source>
</evidence>
<gene>
    <name evidence="2" type="ORF">ACFFF8_19675</name>
</gene>
<name>A0ABV6SC24_9SPHN</name>
<evidence type="ECO:0000313" key="3">
    <source>
        <dbReference type="Proteomes" id="UP001589858"/>
    </source>
</evidence>
<dbReference type="RefSeq" id="WP_267223433.1">
    <property type="nucleotide sequence ID" value="NZ_JAPCWC010000023.1"/>
</dbReference>
<keyword evidence="3" id="KW-1185">Reference proteome</keyword>
<dbReference type="EMBL" id="JBHLTM010000076">
    <property type="protein sequence ID" value="MFC0686807.1"/>
    <property type="molecule type" value="Genomic_DNA"/>
</dbReference>
<evidence type="ECO:0000313" key="2">
    <source>
        <dbReference type="EMBL" id="MFC0686807.1"/>
    </source>
</evidence>
<reference evidence="2 3" key="1">
    <citation type="submission" date="2024-09" db="EMBL/GenBank/DDBJ databases">
        <authorList>
            <person name="Sun Q."/>
            <person name="Mori K."/>
        </authorList>
    </citation>
    <scope>NUCLEOTIDE SEQUENCE [LARGE SCALE GENOMIC DNA]</scope>
    <source>
        <strain evidence="2 3">CICC 11035S</strain>
    </source>
</reference>
<comment type="caution">
    <text evidence="2">The sequence shown here is derived from an EMBL/GenBank/DDBJ whole genome shotgun (WGS) entry which is preliminary data.</text>
</comment>
<feature type="compositionally biased region" description="Polar residues" evidence="1">
    <location>
        <begin position="1"/>
        <end position="17"/>
    </location>
</feature>
<proteinExistence type="predicted"/>
<organism evidence="2 3">
    <name type="scientific">Novosphingobium clariflavum</name>
    <dbReference type="NCBI Taxonomy" id="2029884"/>
    <lineage>
        <taxon>Bacteria</taxon>
        <taxon>Pseudomonadati</taxon>
        <taxon>Pseudomonadota</taxon>
        <taxon>Alphaproteobacteria</taxon>
        <taxon>Sphingomonadales</taxon>
        <taxon>Sphingomonadaceae</taxon>
        <taxon>Novosphingobium</taxon>
    </lineage>
</organism>
<accession>A0ABV6SC24</accession>
<sequence>MNSIGAQSPASTPSTHATARPCHASHSPAAAERHAARSSAGPSPISPPTDSPASTASSQASRSAIAIAAPNSAT</sequence>
<feature type="region of interest" description="Disordered" evidence="1">
    <location>
        <begin position="1"/>
        <end position="74"/>
    </location>
</feature>
<feature type="compositionally biased region" description="Low complexity" evidence="1">
    <location>
        <begin position="51"/>
        <end position="74"/>
    </location>
</feature>
<protein>
    <submittedName>
        <fullName evidence="2">Uncharacterized protein</fullName>
    </submittedName>
</protein>